<dbReference type="PROSITE" id="PS50105">
    <property type="entry name" value="SAM_DOMAIN"/>
    <property type="match status" value="1"/>
</dbReference>
<comment type="caution">
    <text evidence="2">The sequence shown here is derived from an EMBL/GenBank/DDBJ whole genome shotgun (WGS) entry which is preliminary data.</text>
</comment>
<dbReference type="InterPro" id="IPR013761">
    <property type="entry name" value="SAM/pointed_sf"/>
</dbReference>
<proteinExistence type="predicted"/>
<dbReference type="Proteomes" id="UP000663854">
    <property type="component" value="Unassembled WGS sequence"/>
</dbReference>
<protein>
    <recommendedName>
        <fullName evidence="1">SAM domain-containing protein</fullName>
    </recommendedName>
</protein>
<dbReference type="EMBL" id="CAJNOL010001028">
    <property type="protein sequence ID" value="CAF1269220.1"/>
    <property type="molecule type" value="Genomic_DNA"/>
</dbReference>
<evidence type="ECO:0000313" key="5">
    <source>
        <dbReference type="Proteomes" id="UP000663854"/>
    </source>
</evidence>
<dbReference type="Proteomes" id="UP000663870">
    <property type="component" value="Unassembled WGS sequence"/>
</dbReference>
<keyword evidence="6" id="KW-1185">Reference proteome</keyword>
<dbReference type="EMBL" id="CAJNOH010000480">
    <property type="protein sequence ID" value="CAF1053068.1"/>
    <property type="molecule type" value="Genomic_DNA"/>
</dbReference>
<dbReference type="AlphaFoldDB" id="A0A814KIW7"/>
<dbReference type="EMBL" id="CAJNOT010001209">
    <property type="protein sequence ID" value="CAF1164318.1"/>
    <property type="molecule type" value="Genomic_DNA"/>
</dbReference>
<name>A0A814KIW7_9BILA</name>
<dbReference type="InterPro" id="IPR001660">
    <property type="entry name" value="SAM"/>
</dbReference>
<accession>A0A814KIW7</accession>
<dbReference type="Proteomes" id="UP000663864">
    <property type="component" value="Unassembled WGS sequence"/>
</dbReference>
<dbReference type="Gene3D" id="1.10.150.50">
    <property type="entry name" value="Transcription Factor, Ets-1"/>
    <property type="match status" value="1"/>
</dbReference>
<dbReference type="CDD" id="cd09487">
    <property type="entry name" value="SAM_superfamily"/>
    <property type="match status" value="1"/>
</dbReference>
<sequence>MSESYPQPPAYDEINRTFIPESSDPNWQPWYRKFIALKFTEQEANEYTRLFVINEIVISMIPELTDAILQSIGIDKAGHRIRILRLQNKGIISTSARSVKVIPQVVNTPRCAWHRNIVANEKCSRCKRLVCLNCRREKISDNSRRYYCQECYDECTIL</sequence>
<evidence type="ECO:0000313" key="4">
    <source>
        <dbReference type="EMBL" id="CAF1269220.1"/>
    </source>
</evidence>
<evidence type="ECO:0000313" key="3">
    <source>
        <dbReference type="EMBL" id="CAF1164318.1"/>
    </source>
</evidence>
<reference evidence="2" key="1">
    <citation type="submission" date="2021-02" db="EMBL/GenBank/DDBJ databases">
        <authorList>
            <person name="Nowell W R."/>
        </authorList>
    </citation>
    <scope>NUCLEOTIDE SEQUENCE</scope>
</reference>
<evidence type="ECO:0000313" key="6">
    <source>
        <dbReference type="Proteomes" id="UP000663870"/>
    </source>
</evidence>
<evidence type="ECO:0000259" key="1">
    <source>
        <dbReference type="PROSITE" id="PS50105"/>
    </source>
</evidence>
<evidence type="ECO:0000313" key="2">
    <source>
        <dbReference type="EMBL" id="CAF1053068.1"/>
    </source>
</evidence>
<dbReference type="SUPFAM" id="SSF47769">
    <property type="entry name" value="SAM/Pointed domain"/>
    <property type="match status" value="1"/>
</dbReference>
<organism evidence="2 5">
    <name type="scientific">Rotaria sordida</name>
    <dbReference type="NCBI Taxonomy" id="392033"/>
    <lineage>
        <taxon>Eukaryota</taxon>
        <taxon>Metazoa</taxon>
        <taxon>Spiralia</taxon>
        <taxon>Gnathifera</taxon>
        <taxon>Rotifera</taxon>
        <taxon>Eurotatoria</taxon>
        <taxon>Bdelloidea</taxon>
        <taxon>Philodinida</taxon>
        <taxon>Philodinidae</taxon>
        <taxon>Rotaria</taxon>
    </lineage>
</organism>
<feature type="domain" description="SAM" evidence="1">
    <location>
        <begin position="30"/>
        <end position="85"/>
    </location>
</feature>
<dbReference type="Pfam" id="PF07647">
    <property type="entry name" value="SAM_2"/>
    <property type="match status" value="1"/>
</dbReference>
<gene>
    <name evidence="4" type="ORF">JXQ802_LOCUS27896</name>
    <name evidence="2" type="ORF">PYM288_LOCUS17247</name>
    <name evidence="3" type="ORF">ZHD862_LOCUS20864</name>
</gene>